<dbReference type="STRING" id="1666911.HLUCCA11_23725"/>
<comment type="caution">
    <text evidence="2">The sequence shown here is derived from an EMBL/GenBank/DDBJ whole genome shotgun (WGS) entry which is preliminary data.</text>
</comment>
<protein>
    <submittedName>
        <fullName evidence="2">Uncharacterized protein</fullName>
    </submittedName>
</protein>
<proteinExistence type="predicted"/>
<name>A0A0P7Z9L9_9CYAN</name>
<keyword evidence="1" id="KW-1133">Transmembrane helix</keyword>
<feature type="transmembrane region" description="Helical" evidence="1">
    <location>
        <begin position="219"/>
        <end position="248"/>
    </location>
</feature>
<accession>A0A0P7Z9L9</accession>
<sequence length="324" mass="38220">MPTKFIDTIGGKLAEQWIAALLTPAFCFWAGGITAWLLNNDASQLQQYLESLEAPLQLALLAAILLIITTSAFAVQQIESICLHFLEGYYWPQWVAPLGWLYRKLLKRQERRLQKLKVRWEVLSHQRHQQTVADVDDTKYETIRELYLLEYQRRWIPSQVEYLMPTVLGNILRAAERRPWHKYKLDSVVCWPCLWLLLPDNARKDVQEARESLNSSVRLWIWSILFVLVWAWWTWWAIPIGVTTALFAHQRILSSARSYGNLLEATFDLYRINLYKALRWSLPKTSEEEKKQGEILTEYLWRGSIRNITFQNDSPVIERNSRVE</sequence>
<feature type="transmembrane region" description="Helical" evidence="1">
    <location>
        <begin position="17"/>
        <end position="38"/>
    </location>
</feature>
<dbReference type="EMBL" id="LJZR01000102">
    <property type="protein sequence ID" value="KPQ31456.1"/>
    <property type="molecule type" value="Genomic_DNA"/>
</dbReference>
<evidence type="ECO:0000313" key="2">
    <source>
        <dbReference type="EMBL" id="KPQ31456.1"/>
    </source>
</evidence>
<dbReference type="PATRIC" id="fig|1666911.3.peg.944"/>
<evidence type="ECO:0000313" key="3">
    <source>
        <dbReference type="Proteomes" id="UP000050465"/>
    </source>
</evidence>
<keyword evidence="1" id="KW-0812">Transmembrane</keyword>
<feature type="transmembrane region" description="Helical" evidence="1">
    <location>
        <begin position="58"/>
        <end position="78"/>
    </location>
</feature>
<dbReference type="AlphaFoldDB" id="A0A0P7Z9L9"/>
<evidence type="ECO:0000256" key="1">
    <source>
        <dbReference type="SAM" id="Phobius"/>
    </source>
</evidence>
<reference evidence="2 3" key="1">
    <citation type="submission" date="2015-09" db="EMBL/GenBank/DDBJ databases">
        <title>Identification and resolution of microdiversity through metagenomic sequencing of parallel consortia.</title>
        <authorList>
            <person name="Nelson W.C."/>
            <person name="Romine M.F."/>
            <person name="Lindemann S.R."/>
        </authorList>
    </citation>
    <scope>NUCLEOTIDE SEQUENCE [LARGE SCALE GENOMIC DNA]</scope>
    <source>
        <strain evidence="2">Ana</strain>
    </source>
</reference>
<dbReference type="Proteomes" id="UP000050465">
    <property type="component" value="Unassembled WGS sequence"/>
</dbReference>
<organism evidence="2 3">
    <name type="scientific">Phormidesmis priestleyi Ana</name>
    <dbReference type="NCBI Taxonomy" id="1666911"/>
    <lineage>
        <taxon>Bacteria</taxon>
        <taxon>Bacillati</taxon>
        <taxon>Cyanobacteriota</taxon>
        <taxon>Cyanophyceae</taxon>
        <taxon>Leptolyngbyales</taxon>
        <taxon>Leptolyngbyaceae</taxon>
        <taxon>Phormidesmis</taxon>
    </lineage>
</organism>
<gene>
    <name evidence="2" type="ORF">HLUCCA11_23725</name>
</gene>
<keyword evidence="1" id="KW-0472">Membrane</keyword>